<evidence type="ECO:0000259" key="8">
    <source>
        <dbReference type="Pfam" id="PF13359"/>
    </source>
</evidence>
<organism evidence="9 10">
    <name type="scientific">Gigaspora margarita</name>
    <dbReference type="NCBI Taxonomy" id="4874"/>
    <lineage>
        <taxon>Eukaryota</taxon>
        <taxon>Fungi</taxon>
        <taxon>Fungi incertae sedis</taxon>
        <taxon>Mucoromycota</taxon>
        <taxon>Glomeromycotina</taxon>
        <taxon>Glomeromycetes</taxon>
        <taxon>Diversisporales</taxon>
        <taxon>Gigasporaceae</taxon>
        <taxon>Gigaspora</taxon>
    </lineage>
</organism>
<dbReference type="InterPro" id="IPR027806">
    <property type="entry name" value="HARBI1_dom"/>
</dbReference>
<reference evidence="9 10" key="1">
    <citation type="submission" date="2021-06" db="EMBL/GenBank/DDBJ databases">
        <authorList>
            <person name="Kallberg Y."/>
            <person name="Tangrot J."/>
            <person name="Rosling A."/>
        </authorList>
    </citation>
    <scope>NUCLEOTIDE SEQUENCE [LARGE SCALE GENOMIC DNA]</scope>
    <source>
        <strain evidence="9 10">120-4 pot B 10/14</strain>
    </source>
</reference>
<feature type="non-terminal residue" evidence="9">
    <location>
        <position position="1"/>
    </location>
</feature>
<comment type="subcellular location">
    <subcellularLocation>
        <location evidence="2">Nucleus</location>
    </subcellularLocation>
</comment>
<evidence type="ECO:0000256" key="6">
    <source>
        <dbReference type="ARBA" id="ARBA00022801"/>
    </source>
</evidence>
<evidence type="ECO:0000256" key="1">
    <source>
        <dbReference type="ARBA" id="ARBA00001968"/>
    </source>
</evidence>
<evidence type="ECO:0000313" key="10">
    <source>
        <dbReference type="Proteomes" id="UP000789901"/>
    </source>
</evidence>
<dbReference type="PANTHER" id="PTHR22930">
    <property type="match status" value="1"/>
</dbReference>
<name>A0ABN7W101_GIGMA</name>
<keyword evidence="10" id="KW-1185">Reference proteome</keyword>
<dbReference type="EMBL" id="CAJVQB010027499">
    <property type="protein sequence ID" value="CAG8810655.1"/>
    <property type="molecule type" value="Genomic_DNA"/>
</dbReference>
<proteinExistence type="inferred from homology"/>
<dbReference type="InterPro" id="IPR045249">
    <property type="entry name" value="HARBI1-like"/>
</dbReference>
<evidence type="ECO:0000256" key="7">
    <source>
        <dbReference type="ARBA" id="ARBA00023242"/>
    </source>
</evidence>
<dbReference type="PANTHER" id="PTHR22930:SF85">
    <property type="entry name" value="GH03217P-RELATED"/>
    <property type="match status" value="1"/>
</dbReference>
<evidence type="ECO:0000256" key="3">
    <source>
        <dbReference type="ARBA" id="ARBA00006958"/>
    </source>
</evidence>
<keyword evidence="5" id="KW-0479">Metal-binding</keyword>
<keyword evidence="6" id="KW-0378">Hydrolase</keyword>
<dbReference type="Proteomes" id="UP000789901">
    <property type="component" value="Unassembled WGS sequence"/>
</dbReference>
<keyword evidence="4" id="KW-0540">Nuclease</keyword>
<evidence type="ECO:0000313" key="9">
    <source>
        <dbReference type="EMBL" id="CAG8810655.1"/>
    </source>
</evidence>
<comment type="caution">
    <text evidence="9">The sequence shown here is derived from an EMBL/GenBank/DDBJ whole genome shotgun (WGS) entry which is preliminary data.</text>
</comment>
<evidence type="ECO:0000256" key="5">
    <source>
        <dbReference type="ARBA" id="ARBA00022723"/>
    </source>
</evidence>
<keyword evidence="7" id="KW-0539">Nucleus</keyword>
<evidence type="ECO:0000256" key="4">
    <source>
        <dbReference type="ARBA" id="ARBA00022722"/>
    </source>
</evidence>
<evidence type="ECO:0000256" key="2">
    <source>
        <dbReference type="ARBA" id="ARBA00004123"/>
    </source>
</evidence>
<dbReference type="Pfam" id="PF13359">
    <property type="entry name" value="DDE_Tnp_4"/>
    <property type="match status" value="1"/>
</dbReference>
<protein>
    <submittedName>
        <fullName evidence="9">7386_t:CDS:1</fullName>
    </submittedName>
</protein>
<comment type="similarity">
    <text evidence="3">Belongs to the HARBI1 family.</text>
</comment>
<sequence length="188" mass="22293">QMDIDHDNELSKQLMLYHKILNPEINYSEVPKSYDWVQNYRLIVAIQSLREEYIIWPHEDYRKEINQEFENLGFPMAIGAIDGTHIPLNEAPSKINKDTYISRKHRYGIHLQGINEDYLLGDSAYPLLPWVMMPFKDLQGLNAEQQKYYNTVHSKARVVIEQAFGRLKARFPFLKEMRIKVQPEEQKL</sequence>
<accession>A0ABN7W101</accession>
<gene>
    <name evidence="9" type="ORF">GMARGA_LOCUS25141</name>
</gene>
<comment type="cofactor">
    <cofactor evidence="1">
        <name>a divalent metal cation</name>
        <dbReference type="ChEBI" id="CHEBI:60240"/>
    </cofactor>
</comment>
<feature type="domain" description="DDE Tnp4" evidence="8">
    <location>
        <begin position="116"/>
        <end position="181"/>
    </location>
</feature>